<evidence type="ECO:0000313" key="2">
    <source>
        <dbReference type="EMBL" id="VDM54158.1"/>
    </source>
</evidence>
<feature type="domain" description="C2H2-type" evidence="1">
    <location>
        <begin position="49"/>
        <end position="81"/>
    </location>
</feature>
<dbReference type="SMART" id="SM00355">
    <property type="entry name" value="ZnF_C2H2"/>
    <property type="match status" value="3"/>
</dbReference>
<proteinExistence type="predicted"/>
<name>A0A0R3PEQ1_ANGCS</name>
<dbReference type="STRING" id="334426.A0A0R3PEQ1"/>
<dbReference type="WBParaSite" id="ACOC_0000257201-mRNA-1">
    <property type="protein sequence ID" value="ACOC_0000257201-mRNA-1"/>
    <property type="gene ID" value="ACOC_0000257201"/>
</dbReference>
<evidence type="ECO:0000259" key="1">
    <source>
        <dbReference type="SMART" id="SM00355"/>
    </source>
</evidence>
<dbReference type="InterPro" id="IPR013087">
    <property type="entry name" value="Znf_C2H2_type"/>
</dbReference>
<reference evidence="2 3" key="2">
    <citation type="submission" date="2018-11" db="EMBL/GenBank/DDBJ databases">
        <authorList>
            <consortium name="Pathogen Informatics"/>
        </authorList>
    </citation>
    <scope>NUCLEOTIDE SEQUENCE [LARGE SCALE GENOMIC DNA]</scope>
    <source>
        <strain evidence="2 3">Costa Rica</strain>
    </source>
</reference>
<feature type="domain" description="C2H2-type" evidence="1">
    <location>
        <begin position="18"/>
        <end position="43"/>
    </location>
</feature>
<reference evidence="4" key="1">
    <citation type="submission" date="2017-02" db="UniProtKB">
        <authorList>
            <consortium name="WormBaseParasite"/>
        </authorList>
    </citation>
    <scope>IDENTIFICATION</scope>
</reference>
<accession>A0A0R3PEQ1</accession>
<dbReference type="AlphaFoldDB" id="A0A0R3PEQ1"/>
<gene>
    <name evidence="2" type="ORF">ACOC_LOCUS2573</name>
</gene>
<dbReference type="OrthoDB" id="8117402at2759"/>
<feature type="domain" description="C2H2-type" evidence="1">
    <location>
        <begin position="87"/>
        <end position="110"/>
    </location>
</feature>
<evidence type="ECO:0000313" key="3">
    <source>
        <dbReference type="Proteomes" id="UP000267027"/>
    </source>
</evidence>
<keyword evidence="3" id="KW-1185">Reference proteome</keyword>
<protein>
    <submittedName>
        <fullName evidence="4">C2H2-type domain-containing protein</fullName>
    </submittedName>
</protein>
<dbReference type="EMBL" id="UYYA01000541">
    <property type="protein sequence ID" value="VDM54158.1"/>
    <property type="molecule type" value="Genomic_DNA"/>
</dbReference>
<organism evidence="4">
    <name type="scientific">Angiostrongylus costaricensis</name>
    <name type="common">Nematode worm</name>
    <dbReference type="NCBI Taxonomy" id="334426"/>
    <lineage>
        <taxon>Eukaryota</taxon>
        <taxon>Metazoa</taxon>
        <taxon>Ecdysozoa</taxon>
        <taxon>Nematoda</taxon>
        <taxon>Chromadorea</taxon>
        <taxon>Rhabditida</taxon>
        <taxon>Rhabditina</taxon>
        <taxon>Rhabditomorpha</taxon>
        <taxon>Strongyloidea</taxon>
        <taxon>Metastrongylidae</taxon>
        <taxon>Angiostrongylus</taxon>
    </lineage>
</organism>
<evidence type="ECO:0000313" key="4">
    <source>
        <dbReference type="WBParaSite" id="ACOC_0000257201-mRNA-1"/>
    </source>
</evidence>
<sequence length="275" mass="30494">PPPAASSPPPEIPGPGQIKCRLCGITVSCKKIANLTAHALKIHTPVPLWKCPKSGCEFDHADFTRVSLNKHSIEDHVKTMHTSGRPFQCGICKYTSVEEWKVRVHASIRHPETSCLQMLTVASHNKPHLYIRELFPDIAALLPEDEVDEMLYGFRQLNPSVLLSVPSPLNSQSDCSEEKTTINATSSVAAKSAKNELVSHAPFTLNGTNLSECSSYVYLRREINMLNDLVPELSRRKRAACGAFKSIEYVVKRRKTTRLRADLLDSKVLPALTNA</sequence>
<dbReference type="Gene3D" id="3.30.160.60">
    <property type="entry name" value="Classic Zinc Finger"/>
    <property type="match status" value="1"/>
</dbReference>
<dbReference type="Proteomes" id="UP000267027">
    <property type="component" value="Unassembled WGS sequence"/>
</dbReference>